<dbReference type="EMBL" id="CAMKVN010000775">
    <property type="protein sequence ID" value="CAI2171042.1"/>
    <property type="molecule type" value="Genomic_DNA"/>
</dbReference>
<proteinExistence type="predicted"/>
<gene>
    <name evidence="1" type="ORF">FWILDA_LOCUS4884</name>
</gene>
<dbReference type="OrthoDB" id="2441989at2759"/>
<reference evidence="1" key="1">
    <citation type="submission" date="2022-08" db="EMBL/GenBank/DDBJ databases">
        <authorList>
            <person name="Kallberg Y."/>
            <person name="Tangrot J."/>
            <person name="Rosling A."/>
        </authorList>
    </citation>
    <scope>NUCLEOTIDE SEQUENCE</scope>
    <source>
        <strain evidence="1">Wild A</strain>
    </source>
</reference>
<keyword evidence="2" id="KW-1185">Reference proteome</keyword>
<dbReference type="AlphaFoldDB" id="A0A9W4SJ74"/>
<accession>A0A9W4SJ74</accession>
<dbReference type="Proteomes" id="UP001153678">
    <property type="component" value="Unassembled WGS sequence"/>
</dbReference>
<sequence length="95" mass="11372">MKSRSNIIREVMYYLLKKKFQNDSLNRWFNEHSVAKGLNLLNREQFPDLYLIIDGKLKSLQDAGKGEIKKSDGLEYEEVQAMHHQFYHAKLHRDY</sequence>
<organism evidence="1 2">
    <name type="scientific">Funneliformis geosporum</name>
    <dbReference type="NCBI Taxonomy" id="1117311"/>
    <lineage>
        <taxon>Eukaryota</taxon>
        <taxon>Fungi</taxon>
        <taxon>Fungi incertae sedis</taxon>
        <taxon>Mucoromycota</taxon>
        <taxon>Glomeromycotina</taxon>
        <taxon>Glomeromycetes</taxon>
        <taxon>Glomerales</taxon>
        <taxon>Glomeraceae</taxon>
        <taxon>Funneliformis</taxon>
    </lineage>
</organism>
<evidence type="ECO:0000313" key="2">
    <source>
        <dbReference type="Proteomes" id="UP001153678"/>
    </source>
</evidence>
<evidence type="ECO:0000313" key="1">
    <source>
        <dbReference type="EMBL" id="CAI2171042.1"/>
    </source>
</evidence>
<comment type="caution">
    <text evidence="1">The sequence shown here is derived from an EMBL/GenBank/DDBJ whole genome shotgun (WGS) entry which is preliminary data.</text>
</comment>
<protein>
    <submittedName>
        <fullName evidence="1">6323_t:CDS:1</fullName>
    </submittedName>
</protein>
<name>A0A9W4SJ74_9GLOM</name>